<accession>G8Y030</accession>
<dbReference type="STRING" id="559304.G8Y030"/>
<feature type="compositionally biased region" description="Basic and acidic residues" evidence="1">
    <location>
        <begin position="94"/>
        <end position="106"/>
    </location>
</feature>
<dbReference type="InterPro" id="IPR036389">
    <property type="entry name" value="RNase_III_sf"/>
</dbReference>
<evidence type="ECO:0000313" key="2">
    <source>
        <dbReference type="EMBL" id="CCE87289.1"/>
    </source>
</evidence>
<name>G8Y030_PICSO</name>
<protein>
    <submittedName>
        <fullName evidence="2">Piso0_005837 protein</fullName>
    </submittedName>
</protein>
<organism evidence="2 3">
    <name type="scientific">Pichia sorbitophila (strain ATCC MYA-4447 / BCRC 22081 / CBS 7064 / NBRC 10061 / NRRL Y-12695)</name>
    <name type="common">Hybrid yeast</name>
    <dbReference type="NCBI Taxonomy" id="559304"/>
    <lineage>
        <taxon>Eukaryota</taxon>
        <taxon>Fungi</taxon>
        <taxon>Dikarya</taxon>
        <taxon>Ascomycota</taxon>
        <taxon>Saccharomycotina</taxon>
        <taxon>Pichiomycetes</taxon>
        <taxon>Debaryomycetaceae</taxon>
        <taxon>Millerozyma</taxon>
    </lineage>
</organism>
<dbReference type="eggNOG" id="ENOG502QVE1">
    <property type="taxonomic scope" value="Eukaryota"/>
</dbReference>
<dbReference type="AlphaFoldDB" id="G8Y030"/>
<evidence type="ECO:0000256" key="1">
    <source>
        <dbReference type="SAM" id="MobiDB-lite"/>
    </source>
</evidence>
<feature type="compositionally biased region" description="Polar residues" evidence="1">
    <location>
        <begin position="508"/>
        <end position="519"/>
    </location>
</feature>
<feature type="region of interest" description="Disordered" evidence="1">
    <location>
        <begin position="86"/>
        <end position="116"/>
    </location>
</feature>
<dbReference type="OrthoDB" id="4089008at2759"/>
<dbReference type="Pfam" id="PF04001">
    <property type="entry name" value="Vhr1"/>
    <property type="match status" value="1"/>
</dbReference>
<dbReference type="GO" id="GO:0004525">
    <property type="term" value="F:ribonuclease III activity"/>
    <property type="evidence" value="ECO:0007669"/>
    <property type="project" value="InterPro"/>
</dbReference>
<feature type="region of interest" description="Disordered" evidence="1">
    <location>
        <begin position="495"/>
        <end position="522"/>
    </location>
</feature>
<keyword evidence="3" id="KW-1185">Reference proteome</keyword>
<gene>
    <name evidence="2" type="primary">Piso0_005837</name>
    <name evidence="2" type="ORF">GNLVRS01_PISO0N23663g</name>
</gene>
<dbReference type="Proteomes" id="UP000005222">
    <property type="component" value="Chromosome N"/>
</dbReference>
<dbReference type="EMBL" id="FO082046">
    <property type="protein sequence ID" value="CCE87289.1"/>
    <property type="molecule type" value="Genomic_DNA"/>
</dbReference>
<dbReference type="InParanoid" id="G8Y030"/>
<reference evidence="2 3" key="1">
    <citation type="journal article" date="2012" name="G3 (Bethesda)">
        <title>Pichia sorbitophila, an interspecies yeast hybrid reveals early steps of genome resolution following polyploidization.</title>
        <authorList>
            <person name="Leh Louis V."/>
            <person name="Despons L."/>
            <person name="Friedrich A."/>
            <person name="Martin T."/>
            <person name="Durrens P."/>
            <person name="Casaregola S."/>
            <person name="Neuveglise C."/>
            <person name="Fairhead C."/>
            <person name="Marck C."/>
            <person name="Cruz J.A."/>
            <person name="Straub M.L."/>
            <person name="Kugler V."/>
            <person name="Sacerdot C."/>
            <person name="Uzunov Z."/>
            <person name="Thierry A."/>
            <person name="Weiss S."/>
            <person name="Bleykasten C."/>
            <person name="De Montigny J."/>
            <person name="Jacques N."/>
            <person name="Jung P."/>
            <person name="Lemaire M."/>
            <person name="Mallet S."/>
            <person name="Morel G."/>
            <person name="Richard G.F."/>
            <person name="Sarkar A."/>
            <person name="Savel G."/>
            <person name="Schacherer J."/>
            <person name="Seret M.L."/>
            <person name="Talla E."/>
            <person name="Samson G."/>
            <person name="Jubin C."/>
            <person name="Poulain J."/>
            <person name="Vacherie B."/>
            <person name="Barbe V."/>
            <person name="Pelletier E."/>
            <person name="Sherman D.J."/>
            <person name="Westhof E."/>
            <person name="Weissenbach J."/>
            <person name="Baret P.V."/>
            <person name="Wincker P."/>
            <person name="Gaillardin C."/>
            <person name="Dujon B."/>
            <person name="Souciet J.L."/>
        </authorList>
    </citation>
    <scope>NUCLEOTIDE SEQUENCE [LARGE SCALE GENOMIC DNA]</scope>
    <source>
        <strain evidence="3">ATCC MYA-4447 / BCRC 22081 / CBS 7064 / NBRC 10061 / NRRL Y-12695</strain>
    </source>
</reference>
<sequence length="549" mass="61968">MPAGSGITHTIREKLGFLDERLWRRFSARRLELIDMLELSSRKASEQEDEIRKVSEILRVEFGFPADTYPDFDKLVRAAIQSVRRNRKRSYRSKPMDRSDVKKCKPDPSSGIDLIPDISNASTYEPEKIQLPSADVDVPMAPEKPDISQNGSNFLSEILKVYTESHDEVYDLNYSRAKVQSSFDKSQATIQSMIEPRVSKKPTPVLPPISNYAQSNVDLSSSNSSAKSTLLHFVERSKTCSESATSCGENLQQLGRLCVSTCIAYTLEISFAKANEQSIQYLRNKMNQDNTLADFFRDLDLSLTYSTHLTNEIALISLYTIIGACVKDFGFDKLMVPLSECFKYKIMKDYPTLAQYCASNSYIVGPRYDPGSSTQLDSLAKVACDMKTREADRVTKKAVSLRFLSSVLEFSYPVDNSAVPKLNELIENARTAFRLNDNTQYVVKFRDMGTERVISADSDLEKVFKTKDSIELEISTQLPKHIPIYEITSTVSNASPDDSKIILPPPYTNRQSTPINPLDQTKDQQGFHFLSNIDEHVSPPPKPRFQPLL</sequence>
<dbReference type="InterPro" id="IPR007147">
    <property type="entry name" value="TF_Vhr"/>
</dbReference>
<proteinExistence type="predicted"/>
<dbReference type="FunCoup" id="G8Y030">
    <property type="interactions" value="399"/>
</dbReference>
<dbReference type="GO" id="GO:0006396">
    <property type="term" value="P:RNA processing"/>
    <property type="evidence" value="ECO:0007669"/>
    <property type="project" value="InterPro"/>
</dbReference>
<evidence type="ECO:0000313" key="3">
    <source>
        <dbReference type="Proteomes" id="UP000005222"/>
    </source>
</evidence>
<dbReference type="OMA" id="FVMERFF"/>
<dbReference type="HOGENOM" id="CLU_006698_1_0_1"/>
<dbReference type="SUPFAM" id="SSF69065">
    <property type="entry name" value="RNase III domain-like"/>
    <property type="match status" value="1"/>
</dbReference>